<proteinExistence type="predicted"/>
<reference evidence="1" key="1">
    <citation type="submission" date="2014-09" db="EMBL/GenBank/DDBJ databases">
        <authorList>
            <person name="Magalhaes I.L.F."/>
            <person name="Oliveira U."/>
            <person name="Santos F.R."/>
            <person name="Vidigal T.H.D.A."/>
            <person name="Brescovit A.D."/>
            <person name="Santos A.J."/>
        </authorList>
    </citation>
    <scope>NUCLEOTIDE SEQUENCE</scope>
    <source>
        <tissue evidence="1">Shoot tissue taken approximately 20 cm above the soil surface</tissue>
    </source>
</reference>
<dbReference type="AlphaFoldDB" id="A0A0A9DCB0"/>
<sequence>MKGSHLGVVYVCQSSQNIPSMMSLSSSQLLLQINIILNLQILIKSLPICVPVHCLSTKCLNQAQACQAKLMQPLYHLCQITVHLKLGDSRSATVNCIL</sequence>
<name>A0A0A9DCB0_ARUDO</name>
<dbReference type="EMBL" id="GBRH01213567">
    <property type="protein sequence ID" value="JAD84328.1"/>
    <property type="molecule type" value="Transcribed_RNA"/>
</dbReference>
<evidence type="ECO:0000313" key="1">
    <source>
        <dbReference type="EMBL" id="JAD84328.1"/>
    </source>
</evidence>
<protein>
    <submittedName>
        <fullName evidence="1">Uncharacterized protein</fullName>
    </submittedName>
</protein>
<accession>A0A0A9DCB0</accession>
<organism evidence="1">
    <name type="scientific">Arundo donax</name>
    <name type="common">Giant reed</name>
    <name type="synonym">Donax arundinaceus</name>
    <dbReference type="NCBI Taxonomy" id="35708"/>
    <lineage>
        <taxon>Eukaryota</taxon>
        <taxon>Viridiplantae</taxon>
        <taxon>Streptophyta</taxon>
        <taxon>Embryophyta</taxon>
        <taxon>Tracheophyta</taxon>
        <taxon>Spermatophyta</taxon>
        <taxon>Magnoliopsida</taxon>
        <taxon>Liliopsida</taxon>
        <taxon>Poales</taxon>
        <taxon>Poaceae</taxon>
        <taxon>PACMAD clade</taxon>
        <taxon>Arundinoideae</taxon>
        <taxon>Arundineae</taxon>
        <taxon>Arundo</taxon>
    </lineage>
</organism>
<reference evidence="1" key="2">
    <citation type="journal article" date="2015" name="Data Brief">
        <title>Shoot transcriptome of the giant reed, Arundo donax.</title>
        <authorList>
            <person name="Barrero R.A."/>
            <person name="Guerrero F.D."/>
            <person name="Moolhuijzen P."/>
            <person name="Goolsby J.A."/>
            <person name="Tidwell J."/>
            <person name="Bellgard S.E."/>
            <person name="Bellgard M.I."/>
        </authorList>
    </citation>
    <scope>NUCLEOTIDE SEQUENCE</scope>
    <source>
        <tissue evidence="1">Shoot tissue taken approximately 20 cm above the soil surface</tissue>
    </source>
</reference>